<dbReference type="RefSeq" id="WP_380904092.1">
    <property type="nucleotide sequence ID" value="NZ_JBHUEG010000001.1"/>
</dbReference>
<dbReference type="PANTHER" id="PTHR11735">
    <property type="entry name" value="TRNA N6-ADENOSINE THREONYLCARBAMOYLTRANSFERASE"/>
    <property type="match status" value="1"/>
</dbReference>
<gene>
    <name evidence="2" type="primary">tsaB</name>
    <name evidence="2" type="ORF">ACFSR5_12110</name>
</gene>
<name>A0ABW5KJN8_9SPHI</name>
<reference evidence="3" key="1">
    <citation type="journal article" date="2019" name="Int. J. Syst. Evol. Microbiol.">
        <title>The Global Catalogue of Microorganisms (GCM) 10K type strain sequencing project: providing services to taxonomists for standard genome sequencing and annotation.</title>
        <authorList>
            <consortium name="The Broad Institute Genomics Platform"/>
            <consortium name="The Broad Institute Genome Sequencing Center for Infectious Disease"/>
            <person name="Wu L."/>
            <person name="Ma J."/>
        </authorList>
    </citation>
    <scope>NUCLEOTIDE SEQUENCE [LARGE SCALE GENOMIC DNA]</scope>
    <source>
        <strain evidence="3">KCTC 42662</strain>
    </source>
</reference>
<dbReference type="Pfam" id="PF00814">
    <property type="entry name" value="TsaD"/>
    <property type="match status" value="1"/>
</dbReference>
<dbReference type="InterPro" id="IPR000905">
    <property type="entry name" value="Gcp-like_dom"/>
</dbReference>
<dbReference type="InterPro" id="IPR043129">
    <property type="entry name" value="ATPase_NBD"/>
</dbReference>
<protein>
    <submittedName>
        <fullName evidence="2">tRNA (Adenosine(37)-N6)-threonylcarbamoyltransferase complex dimerization subunit type 1 TsaB</fullName>
        <ecNumber evidence="2">2.3.1.234</ecNumber>
    </submittedName>
</protein>
<dbReference type="Proteomes" id="UP001597545">
    <property type="component" value="Unassembled WGS sequence"/>
</dbReference>
<evidence type="ECO:0000259" key="1">
    <source>
        <dbReference type="Pfam" id="PF00814"/>
    </source>
</evidence>
<keyword evidence="2" id="KW-0012">Acyltransferase</keyword>
<dbReference type="EC" id="2.3.1.234" evidence="2"/>
<dbReference type="Gene3D" id="3.30.420.40">
    <property type="match status" value="2"/>
</dbReference>
<dbReference type="InterPro" id="IPR022496">
    <property type="entry name" value="T6A_TsaB"/>
</dbReference>
<evidence type="ECO:0000313" key="3">
    <source>
        <dbReference type="Proteomes" id="UP001597545"/>
    </source>
</evidence>
<accession>A0ABW5KJN8</accession>
<organism evidence="2 3">
    <name type="scientific">Sphingobacterium suaedae</name>
    <dbReference type="NCBI Taxonomy" id="1686402"/>
    <lineage>
        <taxon>Bacteria</taxon>
        <taxon>Pseudomonadati</taxon>
        <taxon>Bacteroidota</taxon>
        <taxon>Sphingobacteriia</taxon>
        <taxon>Sphingobacteriales</taxon>
        <taxon>Sphingobacteriaceae</taxon>
        <taxon>Sphingobacterium</taxon>
    </lineage>
</organism>
<sequence length="230" mass="25259">MKDSYILQIETATPVCSVALSKNGKTVGVVEADEPNLHASHLTLFIAEILREEGIGFSALSAVAVSKGPGSYTGLRIGVSTGKGLCYGLDIPLIAIDTLYAMATGFLETRNRKEGRTTLVPMIDARRMEVYMAQYDINLYPQEATNAQIINEYSFGDGGSYVLFGSGADKFETLFEKHKHIHIEKSFMNSASFMSSIAFAKFQDGAVEDAVHFEPYYLKDFVATTPKQRL</sequence>
<dbReference type="CDD" id="cd24032">
    <property type="entry name" value="ASKHA_NBD_TsaB"/>
    <property type="match status" value="1"/>
</dbReference>
<proteinExistence type="predicted"/>
<dbReference type="SUPFAM" id="SSF53067">
    <property type="entry name" value="Actin-like ATPase domain"/>
    <property type="match status" value="2"/>
</dbReference>
<keyword evidence="3" id="KW-1185">Reference proteome</keyword>
<dbReference type="GO" id="GO:0061711">
    <property type="term" value="F:tRNA N(6)-L-threonylcarbamoyladenine synthase activity"/>
    <property type="evidence" value="ECO:0007669"/>
    <property type="project" value="UniProtKB-EC"/>
</dbReference>
<keyword evidence="2" id="KW-0808">Transferase</keyword>
<dbReference type="EMBL" id="JBHULR010000004">
    <property type="protein sequence ID" value="MFD2548388.1"/>
    <property type="molecule type" value="Genomic_DNA"/>
</dbReference>
<dbReference type="PANTHER" id="PTHR11735:SF11">
    <property type="entry name" value="TRNA THREONYLCARBAMOYLADENOSINE BIOSYNTHESIS PROTEIN TSAB"/>
    <property type="match status" value="1"/>
</dbReference>
<evidence type="ECO:0000313" key="2">
    <source>
        <dbReference type="EMBL" id="MFD2548388.1"/>
    </source>
</evidence>
<dbReference type="NCBIfam" id="TIGR03725">
    <property type="entry name" value="T6A_YeaZ"/>
    <property type="match status" value="1"/>
</dbReference>
<feature type="domain" description="Gcp-like" evidence="1">
    <location>
        <begin position="28"/>
        <end position="220"/>
    </location>
</feature>
<comment type="caution">
    <text evidence="2">The sequence shown here is derived from an EMBL/GenBank/DDBJ whole genome shotgun (WGS) entry which is preliminary data.</text>
</comment>